<keyword evidence="2 9" id="KW-1003">Cell membrane</keyword>
<dbReference type="HAMAP" id="MF_00161">
    <property type="entry name" value="LspA"/>
    <property type="match status" value="1"/>
</dbReference>
<sequence>MPERLSTTPWLLLAAAVALADQLTKWWVLHSFHPGEVREVLPVFNLVLTFNEGAAFSFLSEAGGWQRWFFILLTLGVSLALVLWLRRLHVGERATALGLALILGGALGNLVDRVRLGRVTDFLDFHWQGWHWPAFNLADSAITLGVVVLLLFSGRQKKTRPHSV</sequence>
<dbReference type="PRINTS" id="PR00781">
    <property type="entry name" value="LIPOSIGPTASE"/>
</dbReference>
<dbReference type="GO" id="GO:0005886">
    <property type="term" value="C:plasma membrane"/>
    <property type="evidence" value="ECO:0007669"/>
    <property type="project" value="UniProtKB-SubCell"/>
</dbReference>
<proteinExistence type="inferred from homology"/>
<keyword evidence="8 9" id="KW-0472">Membrane</keyword>
<feature type="transmembrane region" description="Helical" evidence="9">
    <location>
        <begin position="68"/>
        <end position="85"/>
    </location>
</feature>
<feature type="active site" evidence="9">
    <location>
        <position position="121"/>
    </location>
</feature>
<dbReference type="GO" id="GO:0004190">
    <property type="term" value="F:aspartic-type endopeptidase activity"/>
    <property type="evidence" value="ECO:0007669"/>
    <property type="project" value="UniProtKB-UniRule"/>
</dbReference>
<comment type="subcellular location">
    <subcellularLocation>
        <location evidence="9">Cell membrane</location>
        <topology evidence="9">Multi-pass membrane protein</topology>
    </subcellularLocation>
</comment>
<keyword evidence="4 9" id="KW-0812">Transmembrane</keyword>
<dbReference type="PANTHER" id="PTHR33695">
    <property type="entry name" value="LIPOPROTEIN SIGNAL PEPTIDASE"/>
    <property type="match status" value="1"/>
</dbReference>
<evidence type="ECO:0000256" key="4">
    <source>
        <dbReference type="ARBA" id="ARBA00022692"/>
    </source>
</evidence>
<feature type="transmembrane region" description="Helical" evidence="9">
    <location>
        <begin position="131"/>
        <end position="152"/>
    </location>
</feature>
<keyword evidence="12" id="KW-0449">Lipoprotein</keyword>
<gene>
    <name evidence="9" type="primary">lspA</name>
    <name evidence="12" type="ORF">ENJ98_04025</name>
</gene>
<dbReference type="InterPro" id="IPR001872">
    <property type="entry name" value="Peptidase_A8"/>
</dbReference>
<dbReference type="EC" id="3.4.23.36" evidence="9"/>
<comment type="pathway">
    <text evidence="9">Protein modification; lipoprotein biosynthesis (signal peptide cleavage).</text>
</comment>
<feature type="active site" evidence="9">
    <location>
        <position position="139"/>
    </location>
</feature>
<comment type="catalytic activity">
    <reaction evidence="9 10">
        <text>Release of signal peptides from bacterial membrane prolipoproteins. Hydrolyzes -Xaa-Yaa-Zaa-|-(S,diacylglyceryl)Cys-, in which Xaa is hydrophobic (preferably Leu), and Yaa (Ala or Ser) and Zaa (Gly or Ala) have small, neutral side chains.</text>
        <dbReference type="EC" id="3.4.23.36"/>
    </reaction>
</comment>
<name>A0A7C5MWY2_9GAMM</name>
<dbReference type="PANTHER" id="PTHR33695:SF1">
    <property type="entry name" value="LIPOPROTEIN SIGNAL PEPTIDASE"/>
    <property type="match status" value="1"/>
</dbReference>
<evidence type="ECO:0000256" key="2">
    <source>
        <dbReference type="ARBA" id="ARBA00022475"/>
    </source>
</evidence>
<evidence type="ECO:0000313" key="12">
    <source>
        <dbReference type="EMBL" id="HHH13381.1"/>
    </source>
</evidence>
<protein>
    <recommendedName>
        <fullName evidence="9">Lipoprotein signal peptidase</fullName>
        <ecNumber evidence="9">3.4.23.36</ecNumber>
    </recommendedName>
    <alternativeName>
        <fullName evidence="9">Prolipoprotein signal peptidase</fullName>
    </alternativeName>
    <alternativeName>
        <fullName evidence="9">Signal peptidase II</fullName>
        <shortName evidence="9">SPase II</shortName>
    </alternativeName>
</protein>
<dbReference type="Pfam" id="PF01252">
    <property type="entry name" value="Peptidase_A8"/>
    <property type="match status" value="1"/>
</dbReference>
<dbReference type="GO" id="GO:0006508">
    <property type="term" value="P:proteolysis"/>
    <property type="evidence" value="ECO:0007669"/>
    <property type="project" value="UniProtKB-KW"/>
</dbReference>
<keyword evidence="6 9" id="KW-0378">Hydrolase</keyword>
<keyword evidence="3 9" id="KW-0645">Protease</keyword>
<keyword evidence="7 9" id="KW-1133">Transmembrane helix</keyword>
<evidence type="ECO:0000256" key="10">
    <source>
        <dbReference type="RuleBase" id="RU000594"/>
    </source>
</evidence>
<evidence type="ECO:0000256" key="1">
    <source>
        <dbReference type="ARBA" id="ARBA00006139"/>
    </source>
</evidence>
<comment type="similarity">
    <text evidence="1 9 11">Belongs to the peptidase A8 family.</text>
</comment>
<dbReference type="PROSITE" id="PS00855">
    <property type="entry name" value="SPASE_II"/>
    <property type="match status" value="1"/>
</dbReference>
<evidence type="ECO:0000256" key="7">
    <source>
        <dbReference type="ARBA" id="ARBA00022989"/>
    </source>
</evidence>
<comment type="caution">
    <text evidence="12">The sequence shown here is derived from an EMBL/GenBank/DDBJ whole genome shotgun (WGS) entry which is preliminary data.</text>
</comment>
<evidence type="ECO:0000256" key="11">
    <source>
        <dbReference type="RuleBase" id="RU004181"/>
    </source>
</evidence>
<reference evidence="12" key="1">
    <citation type="journal article" date="2020" name="mSystems">
        <title>Genome- and Community-Level Interaction Insights into Carbon Utilization and Element Cycling Functions of Hydrothermarchaeota in Hydrothermal Sediment.</title>
        <authorList>
            <person name="Zhou Z."/>
            <person name="Liu Y."/>
            <person name="Xu W."/>
            <person name="Pan J."/>
            <person name="Luo Z.H."/>
            <person name="Li M."/>
        </authorList>
    </citation>
    <scope>NUCLEOTIDE SEQUENCE [LARGE SCALE GENOMIC DNA]</scope>
    <source>
        <strain evidence="12">HyVt-535</strain>
    </source>
</reference>
<dbReference type="EMBL" id="DROM01000246">
    <property type="protein sequence ID" value="HHH13381.1"/>
    <property type="molecule type" value="Genomic_DNA"/>
</dbReference>
<evidence type="ECO:0000256" key="9">
    <source>
        <dbReference type="HAMAP-Rule" id="MF_00161"/>
    </source>
</evidence>
<evidence type="ECO:0000256" key="5">
    <source>
        <dbReference type="ARBA" id="ARBA00022750"/>
    </source>
</evidence>
<dbReference type="UniPathway" id="UPA00665"/>
<feature type="transmembrane region" description="Helical" evidence="9">
    <location>
        <begin position="94"/>
        <end position="111"/>
    </location>
</feature>
<comment type="function">
    <text evidence="9 10">This protein specifically catalyzes the removal of signal peptides from prolipoproteins.</text>
</comment>
<evidence type="ECO:0000256" key="3">
    <source>
        <dbReference type="ARBA" id="ARBA00022670"/>
    </source>
</evidence>
<accession>A0A7C5MWY2</accession>
<comment type="caution">
    <text evidence="9">Lacks conserved residue(s) required for the propagation of feature annotation.</text>
</comment>
<evidence type="ECO:0000256" key="8">
    <source>
        <dbReference type="ARBA" id="ARBA00023136"/>
    </source>
</evidence>
<dbReference type="Proteomes" id="UP000886100">
    <property type="component" value="Unassembled WGS sequence"/>
</dbReference>
<dbReference type="NCBIfam" id="TIGR00077">
    <property type="entry name" value="lspA"/>
    <property type="match status" value="1"/>
</dbReference>
<dbReference type="AlphaFoldDB" id="A0A7C5MWY2"/>
<keyword evidence="5 9" id="KW-0064">Aspartyl protease</keyword>
<evidence type="ECO:0000256" key="6">
    <source>
        <dbReference type="ARBA" id="ARBA00022801"/>
    </source>
</evidence>
<organism evidence="12">
    <name type="scientific">Thiolapillus brandeum</name>
    <dbReference type="NCBI Taxonomy" id="1076588"/>
    <lineage>
        <taxon>Bacteria</taxon>
        <taxon>Pseudomonadati</taxon>
        <taxon>Pseudomonadota</taxon>
        <taxon>Gammaproteobacteria</taxon>
        <taxon>Chromatiales</taxon>
        <taxon>Sedimenticolaceae</taxon>
        <taxon>Thiolapillus</taxon>
    </lineage>
</organism>